<accession>A0A398CNI9</accession>
<protein>
    <submittedName>
        <fullName evidence="2">Uncharacterized protein</fullName>
    </submittedName>
</protein>
<dbReference type="AlphaFoldDB" id="A0A398CNI9"/>
<evidence type="ECO:0000256" key="1">
    <source>
        <dbReference type="SAM" id="Phobius"/>
    </source>
</evidence>
<dbReference type="OrthoDB" id="1633470at2"/>
<evidence type="ECO:0000313" key="2">
    <source>
        <dbReference type="EMBL" id="RIE04173.1"/>
    </source>
</evidence>
<reference evidence="2 3" key="1">
    <citation type="submission" date="2018-09" db="EMBL/GenBank/DDBJ databases">
        <title>Cohnella cavernae sp. nov., isolated from a karst cave.</title>
        <authorList>
            <person name="Zhu H."/>
        </authorList>
    </citation>
    <scope>NUCLEOTIDE SEQUENCE [LARGE SCALE GENOMIC DNA]</scope>
    <source>
        <strain evidence="2 3">K2E09-144</strain>
    </source>
</reference>
<dbReference type="Proteomes" id="UP000266340">
    <property type="component" value="Unassembled WGS sequence"/>
</dbReference>
<name>A0A398CNI9_9BACL</name>
<keyword evidence="1" id="KW-0472">Membrane</keyword>
<proteinExistence type="predicted"/>
<comment type="caution">
    <text evidence="2">The sequence shown here is derived from an EMBL/GenBank/DDBJ whole genome shotgun (WGS) entry which is preliminary data.</text>
</comment>
<keyword evidence="1" id="KW-0812">Transmembrane</keyword>
<keyword evidence="1" id="KW-1133">Transmembrane helix</keyword>
<organism evidence="2 3">
    <name type="scientific">Cohnella faecalis</name>
    <dbReference type="NCBI Taxonomy" id="2315694"/>
    <lineage>
        <taxon>Bacteria</taxon>
        <taxon>Bacillati</taxon>
        <taxon>Bacillota</taxon>
        <taxon>Bacilli</taxon>
        <taxon>Bacillales</taxon>
        <taxon>Paenibacillaceae</taxon>
        <taxon>Cohnella</taxon>
    </lineage>
</organism>
<evidence type="ECO:0000313" key="3">
    <source>
        <dbReference type="Proteomes" id="UP000266340"/>
    </source>
</evidence>
<dbReference type="RefSeq" id="WP_119148218.1">
    <property type="nucleotide sequence ID" value="NZ_QXJM01000027.1"/>
</dbReference>
<dbReference type="EMBL" id="QXJM01000027">
    <property type="protein sequence ID" value="RIE04173.1"/>
    <property type="molecule type" value="Genomic_DNA"/>
</dbReference>
<keyword evidence="3" id="KW-1185">Reference proteome</keyword>
<gene>
    <name evidence="2" type="ORF">D3H35_05985</name>
</gene>
<feature type="transmembrane region" description="Helical" evidence="1">
    <location>
        <begin position="26"/>
        <end position="47"/>
    </location>
</feature>
<sequence>MKRIVVTLNWPLLRNRWRRILITGRAYFILSLGSMLVFVMLGLAGMLQNAVAASPVQSMKGFAASLSGGFFGSLLGMELPHMKTAKEDSPLKSDVVASFLIRFLTNLNPDDPKACCPPRCRECFRTSLCCSEPAPEERRSPLRITVRSNRRSEAERMTMGRRLRPKSQTRHCRRMDNRTAVRNFRAIASCRQRTRSGVHGRTQGCVHLSFS</sequence>